<feature type="domain" description="Type I restriction modification DNA specificity" evidence="5">
    <location>
        <begin position="47"/>
        <end position="198"/>
    </location>
</feature>
<dbReference type="Gene3D" id="1.10.287.1120">
    <property type="entry name" value="Bipartite methylase S protein"/>
    <property type="match status" value="1"/>
</dbReference>
<evidence type="ECO:0000256" key="1">
    <source>
        <dbReference type="ARBA" id="ARBA00010923"/>
    </source>
</evidence>
<evidence type="ECO:0000256" key="3">
    <source>
        <dbReference type="ARBA" id="ARBA00023125"/>
    </source>
</evidence>
<evidence type="ECO:0000313" key="6">
    <source>
        <dbReference type="EMBL" id="RAL26744.1"/>
    </source>
</evidence>
<evidence type="ECO:0000259" key="5">
    <source>
        <dbReference type="Pfam" id="PF01420"/>
    </source>
</evidence>
<dbReference type="PANTHER" id="PTHR30408:SF12">
    <property type="entry name" value="TYPE I RESTRICTION ENZYME MJAVIII SPECIFICITY SUBUNIT"/>
    <property type="match status" value="1"/>
</dbReference>
<evidence type="ECO:0000313" key="7">
    <source>
        <dbReference type="Proteomes" id="UP000251213"/>
    </source>
</evidence>
<name>A0A364K8Y3_9BACL</name>
<dbReference type="Proteomes" id="UP000251213">
    <property type="component" value="Unassembled WGS sequence"/>
</dbReference>
<dbReference type="GO" id="GO:0003677">
    <property type="term" value="F:DNA binding"/>
    <property type="evidence" value="ECO:0007669"/>
    <property type="project" value="UniProtKB-KW"/>
</dbReference>
<feature type="coiled-coil region" evidence="4">
    <location>
        <begin position="390"/>
        <end position="417"/>
    </location>
</feature>
<sequence>MLVKEGYQITEIGAIPVDWRIGSLGDKKYSIKVTQGPNPKYVGEPDKGYRVLKTKDLYDYGILYNQADKISKETFESCLTSELENRDILIAIVGRGSIGKSNIFYRKNAERYIFTRAIGLVRVNHNNLIPEFVHYYFQSPFGKRVFEKGINGSTGQEVLQTSYLKEIKLPIPSLPEQQKITDILSTVDEQLEQTDQLIEKTKELKKGLMQKLLTKGIGHTEFKQTAVGEIPVDWEMKPIAECCKTASGGTPSRQKKEYYLNGTIPWIKTGELHKKYVYSAEEKITHEAIKNSSAKLLEEDTVVIAMYGATIGKLSILKIKATTNQACCAISPYDGQVDDEFLYYILLFKRDELIKMGAGGAQPNISQQIIRNYVIPVPQIQEQQKIANILSSVDEQIEQYEQKKEKLQQLKKGLMQKLLTGKIRVQV</sequence>
<proteinExistence type="inferred from homology"/>
<keyword evidence="3" id="KW-0238">DNA-binding</keyword>
<evidence type="ECO:0000256" key="2">
    <source>
        <dbReference type="ARBA" id="ARBA00022747"/>
    </source>
</evidence>
<dbReference type="EMBL" id="QJKK01000001">
    <property type="protein sequence ID" value="RAL26744.1"/>
    <property type="molecule type" value="Genomic_DNA"/>
</dbReference>
<dbReference type="PANTHER" id="PTHR30408">
    <property type="entry name" value="TYPE-1 RESTRICTION ENZYME ECOKI SPECIFICITY PROTEIN"/>
    <property type="match status" value="1"/>
</dbReference>
<dbReference type="Gene3D" id="3.90.220.20">
    <property type="entry name" value="DNA methylase specificity domains"/>
    <property type="match status" value="2"/>
</dbReference>
<reference evidence="6 7" key="1">
    <citation type="submission" date="2018-06" db="EMBL/GenBank/DDBJ databases">
        <title>Thermoflavimicrobium daqus sp. nov., a thermophilic microbe isolated from Moutai-flavour Daqu.</title>
        <authorList>
            <person name="Wang X."/>
            <person name="Zhou H."/>
        </authorList>
    </citation>
    <scope>NUCLEOTIDE SEQUENCE [LARGE SCALE GENOMIC DNA]</scope>
    <source>
        <strain evidence="6 7">FBKL4.011</strain>
    </source>
</reference>
<keyword evidence="4" id="KW-0175">Coiled coil</keyword>
<organism evidence="6 7">
    <name type="scientific">Thermoflavimicrobium daqui</name>
    <dbReference type="NCBI Taxonomy" id="2137476"/>
    <lineage>
        <taxon>Bacteria</taxon>
        <taxon>Bacillati</taxon>
        <taxon>Bacillota</taxon>
        <taxon>Bacilli</taxon>
        <taxon>Bacillales</taxon>
        <taxon>Thermoactinomycetaceae</taxon>
        <taxon>Thermoflavimicrobium</taxon>
    </lineage>
</organism>
<dbReference type="InterPro" id="IPR000055">
    <property type="entry name" value="Restrct_endonuc_typeI_TRD"/>
</dbReference>
<dbReference type="InterPro" id="IPR044946">
    <property type="entry name" value="Restrct_endonuc_typeI_TRD_sf"/>
</dbReference>
<dbReference type="OrthoDB" id="9811611at2"/>
<dbReference type="CDD" id="cd17515">
    <property type="entry name" value="RMtype1_S_MjaORF132P_Sau1132ORF3780P-TRD1-CR1_like"/>
    <property type="match status" value="1"/>
</dbReference>
<gene>
    <name evidence="6" type="ORF">DL897_01445</name>
</gene>
<dbReference type="RefSeq" id="WP_113657349.1">
    <property type="nucleotide sequence ID" value="NZ_KZ845663.1"/>
</dbReference>
<comment type="similarity">
    <text evidence="1">Belongs to the type-I restriction system S methylase family.</text>
</comment>
<dbReference type="InterPro" id="IPR052021">
    <property type="entry name" value="Type-I_RS_S_subunit"/>
</dbReference>
<reference evidence="6 7" key="2">
    <citation type="submission" date="2018-06" db="EMBL/GenBank/DDBJ databases">
        <authorList>
            <person name="Zhirakovskaya E."/>
        </authorList>
    </citation>
    <scope>NUCLEOTIDE SEQUENCE [LARGE SCALE GENOMIC DNA]</scope>
    <source>
        <strain evidence="6 7">FBKL4.011</strain>
    </source>
</reference>
<comment type="caution">
    <text evidence="6">The sequence shown here is derived from an EMBL/GenBank/DDBJ whole genome shotgun (WGS) entry which is preliminary data.</text>
</comment>
<accession>A0A364K8Y3</accession>
<dbReference type="Pfam" id="PF01420">
    <property type="entry name" value="Methylase_S"/>
    <property type="match status" value="2"/>
</dbReference>
<protein>
    <recommendedName>
        <fullName evidence="5">Type I restriction modification DNA specificity domain-containing protein</fullName>
    </recommendedName>
</protein>
<dbReference type="GO" id="GO:0009307">
    <property type="term" value="P:DNA restriction-modification system"/>
    <property type="evidence" value="ECO:0007669"/>
    <property type="project" value="UniProtKB-KW"/>
</dbReference>
<keyword evidence="2" id="KW-0680">Restriction system</keyword>
<evidence type="ECO:0000256" key="4">
    <source>
        <dbReference type="SAM" id="Coils"/>
    </source>
</evidence>
<feature type="domain" description="Type I restriction modification DNA specificity" evidence="5">
    <location>
        <begin position="231"/>
        <end position="408"/>
    </location>
</feature>
<dbReference type="AlphaFoldDB" id="A0A364K8Y3"/>
<dbReference type="SUPFAM" id="SSF116734">
    <property type="entry name" value="DNA methylase specificity domain"/>
    <property type="match status" value="2"/>
</dbReference>
<keyword evidence="7" id="KW-1185">Reference proteome</keyword>